<organism evidence="1 2">
    <name type="scientific">Candidatus Daviesbacteria bacterium GW2011_GWB1_41_5</name>
    <dbReference type="NCBI Taxonomy" id="1618429"/>
    <lineage>
        <taxon>Bacteria</taxon>
        <taxon>Candidatus Daviesiibacteriota</taxon>
    </lineage>
</organism>
<evidence type="ECO:0000313" key="1">
    <source>
        <dbReference type="EMBL" id="KKS12641.1"/>
    </source>
</evidence>
<name>A0A0G0YSI4_9BACT</name>
<dbReference type="Proteomes" id="UP000034753">
    <property type="component" value="Unassembled WGS sequence"/>
</dbReference>
<proteinExistence type="predicted"/>
<sequence>EDEFFRREKLLQELIDKKSLEVEDLGKFKTEELSQI</sequence>
<reference evidence="1 2" key="1">
    <citation type="journal article" date="2015" name="Nature">
        <title>rRNA introns, odd ribosomes, and small enigmatic genomes across a large radiation of phyla.</title>
        <authorList>
            <person name="Brown C.T."/>
            <person name="Hug L.A."/>
            <person name="Thomas B.C."/>
            <person name="Sharon I."/>
            <person name="Castelle C.J."/>
            <person name="Singh A."/>
            <person name="Wilkins M.J."/>
            <person name="Williams K.H."/>
            <person name="Banfield J.F."/>
        </authorList>
    </citation>
    <scope>NUCLEOTIDE SEQUENCE [LARGE SCALE GENOMIC DNA]</scope>
</reference>
<accession>A0A0G0YSI4</accession>
<protein>
    <submittedName>
        <fullName evidence="1">Uncharacterized protein</fullName>
    </submittedName>
</protein>
<dbReference type="AlphaFoldDB" id="A0A0G0YSI4"/>
<evidence type="ECO:0000313" key="2">
    <source>
        <dbReference type="Proteomes" id="UP000034753"/>
    </source>
</evidence>
<comment type="caution">
    <text evidence="1">The sequence shown here is derived from an EMBL/GenBank/DDBJ whole genome shotgun (WGS) entry which is preliminary data.</text>
</comment>
<feature type="non-terminal residue" evidence="1">
    <location>
        <position position="1"/>
    </location>
</feature>
<gene>
    <name evidence="1" type="ORF">UU67_C0046G0001</name>
</gene>
<dbReference type="EMBL" id="LCBN01000046">
    <property type="protein sequence ID" value="KKS12641.1"/>
    <property type="molecule type" value="Genomic_DNA"/>
</dbReference>